<protein>
    <submittedName>
        <fullName evidence="1">Uncharacterized protein</fullName>
    </submittedName>
</protein>
<accession>A0A1J5RDV4</accession>
<dbReference type="EMBL" id="MLJW01000190">
    <property type="protein sequence ID" value="OIQ94272.1"/>
    <property type="molecule type" value="Genomic_DNA"/>
</dbReference>
<dbReference type="AlphaFoldDB" id="A0A1J5RDV4"/>
<organism evidence="1">
    <name type="scientific">mine drainage metagenome</name>
    <dbReference type="NCBI Taxonomy" id="410659"/>
    <lineage>
        <taxon>unclassified sequences</taxon>
        <taxon>metagenomes</taxon>
        <taxon>ecological metagenomes</taxon>
    </lineage>
</organism>
<reference evidence="1" key="1">
    <citation type="submission" date="2016-10" db="EMBL/GenBank/DDBJ databases">
        <title>Sequence of Gallionella enrichment culture.</title>
        <authorList>
            <person name="Poehlein A."/>
            <person name="Muehling M."/>
            <person name="Daniel R."/>
        </authorList>
    </citation>
    <scope>NUCLEOTIDE SEQUENCE</scope>
</reference>
<name>A0A1J5RDV4_9ZZZZ</name>
<gene>
    <name evidence="1" type="ORF">GALL_237980</name>
</gene>
<proteinExistence type="predicted"/>
<comment type="caution">
    <text evidence="1">The sequence shown here is derived from an EMBL/GenBank/DDBJ whole genome shotgun (WGS) entry which is preliminary data.</text>
</comment>
<sequence length="42" mass="4487">MAGESGEGKMLVMLSTNNNKNKVIGGLPISIDQETIPCLRAR</sequence>
<evidence type="ECO:0000313" key="1">
    <source>
        <dbReference type="EMBL" id="OIQ94272.1"/>
    </source>
</evidence>